<feature type="compositionally biased region" description="Low complexity" evidence="4">
    <location>
        <begin position="733"/>
        <end position="746"/>
    </location>
</feature>
<dbReference type="EMBL" id="KQ964439">
    <property type="protein sequence ID" value="KXN73304.1"/>
    <property type="molecule type" value="Genomic_DNA"/>
</dbReference>
<dbReference type="STRING" id="796925.A0A137PE68"/>
<dbReference type="PROSITE" id="PS00028">
    <property type="entry name" value="ZINC_FINGER_C2H2_1"/>
    <property type="match status" value="1"/>
</dbReference>
<protein>
    <recommendedName>
        <fullName evidence="5">C2H2-type domain-containing protein</fullName>
    </recommendedName>
</protein>
<comment type="subcellular location">
    <subcellularLocation>
        <location evidence="1">Nucleus</location>
    </subcellularLocation>
</comment>
<comment type="similarity">
    <text evidence="2">Belongs to the ARS2 family.</text>
</comment>
<dbReference type="SMART" id="SM01173">
    <property type="entry name" value="DUF4187"/>
    <property type="match status" value="1"/>
</dbReference>
<organism evidence="6 7">
    <name type="scientific">Conidiobolus coronatus (strain ATCC 28846 / CBS 209.66 / NRRL 28638)</name>
    <name type="common">Delacroixia coronata</name>
    <dbReference type="NCBI Taxonomy" id="796925"/>
    <lineage>
        <taxon>Eukaryota</taxon>
        <taxon>Fungi</taxon>
        <taxon>Fungi incertae sedis</taxon>
        <taxon>Zoopagomycota</taxon>
        <taxon>Entomophthoromycotina</taxon>
        <taxon>Entomophthoromycetes</taxon>
        <taxon>Entomophthorales</taxon>
        <taxon>Ancylistaceae</taxon>
        <taxon>Conidiobolus</taxon>
    </lineage>
</organism>
<dbReference type="Proteomes" id="UP000070444">
    <property type="component" value="Unassembled WGS sequence"/>
</dbReference>
<evidence type="ECO:0000256" key="4">
    <source>
        <dbReference type="SAM" id="MobiDB-lite"/>
    </source>
</evidence>
<feature type="compositionally biased region" description="Low complexity" evidence="4">
    <location>
        <begin position="1"/>
        <end position="26"/>
    </location>
</feature>
<dbReference type="InterPro" id="IPR021933">
    <property type="entry name" value="SERRATE/Ars2_N"/>
</dbReference>
<dbReference type="PANTHER" id="PTHR13165">
    <property type="entry name" value="ARSENITE-RESISTANCE PROTEIN 2"/>
    <property type="match status" value="1"/>
</dbReference>
<dbReference type="PANTHER" id="PTHR13165:SF0">
    <property type="entry name" value="SERRATE RNA EFFECTOR MOLECULE HOMOLOG"/>
    <property type="match status" value="1"/>
</dbReference>
<dbReference type="Pfam" id="PF12066">
    <property type="entry name" value="SERRATE_Ars2_N"/>
    <property type="match status" value="1"/>
</dbReference>
<sequence length="784" mass="89740">MSGSSKSVSRSPSISRSQRSVSVSRSPRYRRKRSRSRSVSVSRSPRRARDESPNGRSRYHRRRGSFSRSRSPTSRSPSQERKYRKTHRSRYGGRSPRHGHERSSHGSSRDRRGGHHEKEGYHQGGRFGGNFRGSGFNRRSGRGRDNFYSRPDFGIPNYDFDNPSNSGFMMHDYPPGHGAQFGNMGGIPHLVPGGPSAHHHGVPDGQNMANPRDLPTLVSINYFTDYMRWVNPESQMAEDEIYQAYTQYKKEFHYRQLRSFFNQHRNDNWFMDKYWNEAINDRLKEAYPQKVQLFDTFVKELQQGKFDSLNYDEPPSSTNGAQQEEEQDNESEPNIIFIKSIPPSISRHQVQELFSKFSGFQHLMLSDPNPLKKFHRLGWVIFEQGINVSKLLENELKSCCIDEFEFHLAPHKNKSIPRLTSPQFSNPARLRHDLSKVSKLTKELELYFAKAGQPDIESPNLFNGSEHINQRMDIILADRSPSPARSHEEGSQSDDIPISEVKKRLDLYLAYLRSVFHYCYYCYALCETSHDLIRKCSTKHYRGTDPKASTANKSSESWIKSFEQKIDLQIHGLNSQELENFGGQSLEKEIDLYASSQVLVIESNKCRCKLCNKLFKGAEFVEKHVKTKHKADFQEIIDEVQYFNNYIRDSQRVTPPSNVTPLGANTFQGHFPHSNFPPMNPGMIAPGPPGPIMHFGVNPEGMAPAFPMSMHPQPMAFQTMHPNPRYRGNRGFNNNSNNNNSNNNVNASKPSVPATRNLAPPDPRRQMRSYVDLDEPGPSADSTA</sequence>
<dbReference type="GO" id="GO:0016070">
    <property type="term" value="P:RNA metabolic process"/>
    <property type="evidence" value="ECO:0007669"/>
    <property type="project" value="UniProtKB-ARBA"/>
</dbReference>
<proteinExistence type="inferred from homology"/>
<dbReference type="InterPro" id="IPR013087">
    <property type="entry name" value="Znf_C2H2_type"/>
</dbReference>
<dbReference type="InterPro" id="IPR035979">
    <property type="entry name" value="RBD_domain_sf"/>
</dbReference>
<dbReference type="GO" id="GO:0016604">
    <property type="term" value="C:nuclear body"/>
    <property type="evidence" value="ECO:0007669"/>
    <property type="project" value="TreeGrafter"/>
</dbReference>
<feature type="region of interest" description="Disordered" evidence="4">
    <location>
        <begin position="716"/>
        <end position="784"/>
    </location>
</feature>
<dbReference type="Pfam" id="PF04959">
    <property type="entry name" value="ARS2"/>
    <property type="match status" value="1"/>
</dbReference>
<dbReference type="InterPro" id="IPR025239">
    <property type="entry name" value="DUF4187"/>
</dbReference>
<feature type="region of interest" description="Disordered" evidence="4">
    <location>
        <begin position="1"/>
        <end position="151"/>
    </location>
</feature>
<evidence type="ECO:0000313" key="6">
    <source>
        <dbReference type="EMBL" id="KXN73304.1"/>
    </source>
</evidence>
<dbReference type="OrthoDB" id="342064at2759"/>
<dbReference type="GO" id="GO:0031047">
    <property type="term" value="P:regulatory ncRNA-mediated gene silencing"/>
    <property type="evidence" value="ECO:0007669"/>
    <property type="project" value="UniProtKB-ARBA"/>
</dbReference>
<keyword evidence="7" id="KW-1185">Reference proteome</keyword>
<evidence type="ECO:0000256" key="3">
    <source>
        <dbReference type="ARBA" id="ARBA00023242"/>
    </source>
</evidence>
<feature type="compositionally biased region" description="Basic and acidic residues" evidence="4">
    <location>
        <begin position="101"/>
        <end position="121"/>
    </location>
</feature>
<keyword evidence="3" id="KW-0539">Nucleus</keyword>
<evidence type="ECO:0000259" key="5">
    <source>
        <dbReference type="PROSITE" id="PS00028"/>
    </source>
</evidence>
<feature type="compositionally biased region" description="Basic residues" evidence="4">
    <location>
        <begin position="82"/>
        <end position="100"/>
    </location>
</feature>
<feature type="domain" description="C2H2-type" evidence="5">
    <location>
        <begin position="606"/>
        <end position="629"/>
    </location>
</feature>
<evidence type="ECO:0000313" key="7">
    <source>
        <dbReference type="Proteomes" id="UP000070444"/>
    </source>
</evidence>
<dbReference type="InterPro" id="IPR039727">
    <property type="entry name" value="SE/Ars2"/>
</dbReference>
<reference evidence="6 7" key="1">
    <citation type="journal article" date="2015" name="Genome Biol. Evol.">
        <title>Phylogenomic analyses indicate that early fungi evolved digesting cell walls of algal ancestors of land plants.</title>
        <authorList>
            <person name="Chang Y."/>
            <person name="Wang S."/>
            <person name="Sekimoto S."/>
            <person name="Aerts A.L."/>
            <person name="Choi C."/>
            <person name="Clum A."/>
            <person name="LaButti K.M."/>
            <person name="Lindquist E.A."/>
            <person name="Yee Ngan C."/>
            <person name="Ohm R.A."/>
            <person name="Salamov A.A."/>
            <person name="Grigoriev I.V."/>
            <person name="Spatafora J.W."/>
            <person name="Berbee M.L."/>
        </authorList>
    </citation>
    <scope>NUCLEOTIDE SEQUENCE [LARGE SCALE GENOMIC DNA]</scope>
    <source>
        <strain evidence="6 7">NRRL 28638</strain>
    </source>
</reference>
<dbReference type="AlphaFoldDB" id="A0A137PE68"/>
<dbReference type="GO" id="GO:0003676">
    <property type="term" value="F:nucleic acid binding"/>
    <property type="evidence" value="ECO:0007669"/>
    <property type="project" value="InterPro"/>
</dbReference>
<dbReference type="InterPro" id="IPR007042">
    <property type="entry name" value="SERRATE/Ars2_C"/>
</dbReference>
<feature type="compositionally biased region" description="Basic residues" evidence="4">
    <location>
        <begin position="27"/>
        <end position="36"/>
    </location>
</feature>
<dbReference type="CDD" id="cd00590">
    <property type="entry name" value="RRM_SF"/>
    <property type="match status" value="1"/>
</dbReference>
<evidence type="ECO:0000256" key="1">
    <source>
        <dbReference type="ARBA" id="ARBA00004123"/>
    </source>
</evidence>
<evidence type="ECO:0000256" key="2">
    <source>
        <dbReference type="ARBA" id="ARBA00005407"/>
    </source>
</evidence>
<gene>
    <name evidence="6" type="ORF">CONCODRAFT_3783</name>
</gene>
<dbReference type="SUPFAM" id="SSF54928">
    <property type="entry name" value="RNA-binding domain, RBD"/>
    <property type="match status" value="1"/>
</dbReference>
<name>A0A137PE68_CONC2</name>
<feature type="compositionally biased region" description="Gly residues" evidence="4">
    <location>
        <begin position="122"/>
        <end position="132"/>
    </location>
</feature>
<accession>A0A137PE68</accession>
<feature type="region of interest" description="Disordered" evidence="4">
    <location>
        <begin position="308"/>
        <end position="333"/>
    </location>
</feature>
<feature type="compositionally biased region" description="Low complexity" evidence="4">
    <location>
        <begin position="66"/>
        <end position="77"/>
    </location>
</feature>
<dbReference type="OMA" id="CALECDS"/>